<feature type="chain" id="PRO_5047200268" evidence="1">
    <location>
        <begin position="25"/>
        <end position="224"/>
    </location>
</feature>
<feature type="signal peptide" evidence="1">
    <location>
        <begin position="1"/>
        <end position="24"/>
    </location>
</feature>
<proteinExistence type="predicted"/>
<keyword evidence="3" id="KW-1185">Reference proteome</keyword>
<organism evidence="2 3">
    <name type="scientific">Orchesella dallaii</name>
    <dbReference type="NCBI Taxonomy" id="48710"/>
    <lineage>
        <taxon>Eukaryota</taxon>
        <taxon>Metazoa</taxon>
        <taxon>Ecdysozoa</taxon>
        <taxon>Arthropoda</taxon>
        <taxon>Hexapoda</taxon>
        <taxon>Collembola</taxon>
        <taxon>Entomobryomorpha</taxon>
        <taxon>Entomobryoidea</taxon>
        <taxon>Orchesellidae</taxon>
        <taxon>Orchesellinae</taxon>
        <taxon>Orchesella</taxon>
    </lineage>
</organism>
<gene>
    <name evidence="2" type="ORF">ODALV1_LOCUS17676</name>
</gene>
<evidence type="ECO:0000313" key="2">
    <source>
        <dbReference type="EMBL" id="CAL8117403.1"/>
    </source>
</evidence>
<accession>A0ABP1R5A3</accession>
<evidence type="ECO:0000313" key="3">
    <source>
        <dbReference type="Proteomes" id="UP001642540"/>
    </source>
</evidence>
<keyword evidence="1" id="KW-0732">Signal</keyword>
<evidence type="ECO:0000256" key="1">
    <source>
        <dbReference type="SAM" id="SignalP"/>
    </source>
</evidence>
<reference evidence="2 3" key="1">
    <citation type="submission" date="2024-08" db="EMBL/GenBank/DDBJ databases">
        <authorList>
            <person name="Cucini C."/>
            <person name="Frati F."/>
        </authorList>
    </citation>
    <scope>NUCLEOTIDE SEQUENCE [LARGE SCALE GENOMIC DNA]</scope>
</reference>
<sequence length="224" mass="25589">MWKRNGYLILLLVCISVLSCEVDCLDYDKEVEEHGCSKYTTSSTIYRQNVHYNTPENGWVVLMSSKHIAYHLGTQTTGNSSLQEEQLQQLCIRVDKYGIMSFRDNNKKVLFNCTYSGFEDIYCYATDRKAHHHVAGPLKITFVWNDETTDNLIMVLCASQSNEKYWMMGSSAETLNGDVESEVLSFVGNLGFDSSKVLYHSRSTCHEGGLDKHGWFGNSLVFWK</sequence>
<dbReference type="EMBL" id="CAXLJM020000054">
    <property type="protein sequence ID" value="CAL8117403.1"/>
    <property type="molecule type" value="Genomic_DNA"/>
</dbReference>
<protein>
    <submittedName>
        <fullName evidence="2">Uncharacterized protein</fullName>
    </submittedName>
</protein>
<name>A0ABP1R5A3_9HEXA</name>
<comment type="caution">
    <text evidence="2">The sequence shown here is derived from an EMBL/GenBank/DDBJ whole genome shotgun (WGS) entry which is preliminary data.</text>
</comment>
<dbReference type="PROSITE" id="PS51257">
    <property type="entry name" value="PROKAR_LIPOPROTEIN"/>
    <property type="match status" value="1"/>
</dbReference>
<dbReference type="Proteomes" id="UP001642540">
    <property type="component" value="Unassembled WGS sequence"/>
</dbReference>